<evidence type="ECO:0000313" key="2">
    <source>
        <dbReference type="Proteomes" id="UP000199034"/>
    </source>
</evidence>
<accession>A0A1G6NQZ7</accession>
<keyword evidence="2" id="KW-1185">Reference proteome</keyword>
<dbReference type="OrthoDB" id="3579809at2"/>
<dbReference type="EMBL" id="FMZM01000003">
    <property type="protein sequence ID" value="SDC70189.1"/>
    <property type="molecule type" value="Genomic_DNA"/>
</dbReference>
<protein>
    <submittedName>
        <fullName evidence="1">ClpX C4-type zinc finger</fullName>
    </submittedName>
</protein>
<sequence length="128" mass="14030">MDFSVENKSCSFCGVQGEKGMKFAGGLGAMMCHSCVDEYHAVLSSPERTEAVSRPPWESMTDAELLAKIPLIAQTATQVDDFLVEWVELARSRKLSWAAIGQSLGTSRQAAWERFAQRVERLSTDAAG</sequence>
<dbReference type="AlphaFoldDB" id="A0A1G6NQZ7"/>
<dbReference type="RefSeq" id="WP_090853123.1">
    <property type="nucleotide sequence ID" value="NZ_FMZM01000003.1"/>
</dbReference>
<gene>
    <name evidence="1" type="ORF">SAMN05421872_103341</name>
</gene>
<organism evidence="1 2">
    <name type="scientific">Nocardioides lianchengensis</name>
    <dbReference type="NCBI Taxonomy" id="1045774"/>
    <lineage>
        <taxon>Bacteria</taxon>
        <taxon>Bacillati</taxon>
        <taxon>Actinomycetota</taxon>
        <taxon>Actinomycetes</taxon>
        <taxon>Propionibacteriales</taxon>
        <taxon>Nocardioidaceae</taxon>
        <taxon>Nocardioides</taxon>
    </lineage>
</organism>
<dbReference type="STRING" id="1045774.SAMN05421872_103341"/>
<reference evidence="1 2" key="1">
    <citation type="submission" date="2016-10" db="EMBL/GenBank/DDBJ databases">
        <authorList>
            <person name="de Groot N.N."/>
        </authorList>
    </citation>
    <scope>NUCLEOTIDE SEQUENCE [LARGE SCALE GENOMIC DNA]</scope>
    <source>
        <strain evidence="1 2">CGMCC 4.6858</strain>
    </source>
</reference>
<dbReference type="Proteomes" id="UP000199034">
    <property type="component" value="Unassembled WGS sequence"/>
</dbReference>
<name>A0A1G6NQZ7_9ACTN</name>
<evidence type="ECO:0000313" key="1">
    <source>
        <dbReference type="EMBL" id="SDC70189.1"/>
    </source>
</evidence>
<proteinExistence type="predicted"/>